<evidence type="ECO:0000259" key="2">
    <source>
        <dbReference type="PROSITE" id="PS51677"/>
    </source>
</evidence>
<protein>
    <submittedName>
        <fullName evidence="3">Polysaccharide deacetylase</fullName>
    </submittedName>
</protein>
<dbReference type="GO" id="GO:0005975">
    <property type="term" value="P:carbohydrate metabolic process"/>
    <property type="evidence" value="ECO:0007669"/>
    <property type="project" value="InterPro"/>
</dbReference>
<dbReference type="CDD" id="cd10917">
    <property type="entry name" value="CE4_NodB_like_6s_7s"/>
    <property type="match status" value="1"/>
</dbReference>
<dbReference type="Gene3D" id="3.20.20.370">
    <property type="entry name" value="Glycoside hydrolase/deacetylase"/>
    <property type="match status" value="1"/>
</dbReference>
<dbReference type="PROSITE" id="PS51677">
    <property type="entry name" value="NODB"/>
    <property type="match status" value="1"/>
</dbReference>
<reference evidence="4" key="1">
    <citation type="submission" date="2016-10" db="EMBL/GenBank/DDBJ databases">
        <authorList>
            <person name="Varghese N."/>
            <person name="Submissions S."/>
        </authorList>
    </citation>
    <scope>NUCLEOTIDE SEQUENCE [LARGE SCALE GENOMIC DNA]</scope>
    <source>
        <strain evidence="4">DSM 21743</strain>
    </source>
</reference>
<feature type="region of interest" description="Disordered" evidence="1">
    <location>
        <begin position="1"/>
        <end position="31"/>
    </location>
</feature>
<sequence>MQGPSSAARSPTPGETGRPGPAHPSASPDVWVGHFHGHRVEVPRGHGATMSFTFDDGPWPGSTSQVLALLAQHHVHAVFCLIGDQAQARPSLVRQEVAGGHELCDHSRDHDLLMGRKGQAYVDAEVSTGLAEVRGAAPKGTKVTFYRQPGGTWDPHVVRAMDDHDLDPLRWSDDPRDWSRPGSLTIVRRVVAKLHPGAVVLMHDGGGDRSESVEALRFLLDAVTAAGWVPVLAPHVHLSDKAAAKPQ</sequence>
<dbReference type="PANTHER" id="PTHR10587:SF137">
    <property type="entry name" value="4-DEOXY-4-FORMAMIDO-L-ARABINOSE-PHOSPHOUNDECAPRENOL DEFORMYLASE ARND-RELATED"/>
    <property type="match status" value="1"/>
</dbReference>
<dbReference type="EMBL" id="LT629799">
    <property type="protein sequence ID" value="SDU92892.1"/>
    <property type="molecule type" value="Genomic_DNA"/>
</dbReference>
<feature type="domain" description="NodB homology" evidence="2">
    <location>
        <begin position="48"/>
        <end position="231"/>
    </location>
</feature>
<dbReference type="GO" id="GO:0016810">
    <property type="term" value="F:hydrolase activity, acting on carbon-nitrogen (but not peptide) bonds"/>
    <property type="evidence" value="ECO:0007669"/>
    <property type="project" value="InterPro"/>
</dbReference>
<dbReference type="Proteomes" id="UP000198825">
    <property type="component" value="Chromosome I"/>
</dbReference>
<evidence type="ECO:0000256" key="1">
    <source>
        <dbReference type="SAM" id="MobiDB-lite"/>
    </source>
</evidence>
<dbReference type="STRING" id="546874.SAMN04488544_2120"/>
<organism evidence="3 4">
    <name type="scientific">Microlunatus sagamiharensis</name>
    <dbReference type="NCBI Taxonomy" id="546874"/>
    <lineage>
        <taxon>Bacteria</taxon>
        <taxon>Bacillati</taxon>
        <taxon>Actinomycetota</taxon>
        <taxon>Actinomycetes</taxon>
        <taxon>Propionibacteriales</taxon>
        <taxon>Propionibacteriaceae</taxon>
        <taxon>Microlunatus</taxon>
    </lineage>
</organism>
<gene>
    <name evidence="3" type="ORF">SAMN04488544_2120</name>
</gene>
<dbReference type="InterPro" id="IPR011330">
    <property type="entry name" value="Glyco_hydro/deAcase_b/a-brl"/>
</dbReference>
<dbReference type="PANTHER" id="PTHR10587">
    <property type="entry name" value="GLYCOSYL TRANSFERASE-RELATED"/>
    <property type="match status" value="1"/>
</dbReference>
<evidence type="ECO:0000313" key="3">
    <source>
        <dbReference type="EMBL" id="SDU92892.1"/>
    </source>
</evidence>
<keyword evidence="4" id="KW-1185">Reference proteome</keyword>
<dbReference type="InterPro" id="IPR002509">
    <property type="entry name" value="NODB_dom"/>
</dbReference>
<name>A0A1H2MIC6_9ACTN</name>
<evidence type="ECO:0000313" key="4">
    <source>
        <dbReference type="Proteomes" id="UP000198825"/>
    </source>
</evidence>
<dbReference type="Pfam" id="PF01522">
    <property type="entry name" value="Polysacc_deac_1"/>
    <property type="match status" value="1"/>
</dbReference>
<dbReference type="AlphaFoldDB" id="A0A1H2MIC6"/>
<accession>A0A1H2MIC6</accession>
<dbReference type="InterPro" id="IPR050248">
    <property type="entry name" value="Polysacc_deacetylase_ArnD"/>
</dbReference>
<proteinExistence type="predicted"/>
<dbReference type="SUPFAM" id="SSF88713">
    <property type="entry name" value="Glycoside hydrolase/deacetylase"/>
    <property type="match status" value="1"/>
</dbReference>